<protein>
    <submittedName>
        <fullName evidence="1">Uncharacterized protein</fullName>
    </submittedName>
</protein>
<sequence length="46" mass="5375">MKKSIVHHIFYPNGSIETDLSRSKSQFFTGKPTIFMHTSQGFWPIF</sequence>
<reference evidence="1" key="1">
    <citation type="submission" date="2018-02" db="EMBL/GenBank/DDBJ databases">
        <title>Rhizophora mucronata_Transcriptome.</title>
        <authorList>
            <person name="Meera S.P."/>
            <person name="Sreeshan A."/>
            <person name="Augustine A."/>
        </authorList>
    </citation>
    <scope>NUCLEOTIDE SEQUENCE</scope>
    <source>
        <tissue evidence="1">Leaf</tissue>
    </source>
</reference>
<organism evidence="1">
    <name type="scientific">Rhizophora mucronata</name>
    <name type="common">Asiatic mangrove</name>
    <dbReference type="NCBI Taxonomy" id="61149"/>
    <lineage>
        <taxon>Eukaryota</taxon>
        <taxon>Viridiplantae</taxon>
        <taxon>Streptophyta</taxon>
        <taxon>Embryophyta</taxon>
        <taxon>Tracheophyta</taxon>
        <taxon>Spermatophyta</taxon>
        <taxon>Magnoliopsida</taxon>
        <taxon>eudicotyledons</taxon>
        <taxon>Gunneridae</taxon>
        <taxon>Pentapetalae</taxon>
        <taxon>rosids</taxon>
        <taxon>fabids</taxon>
        <taxon>Malpighiales</taxon>
        <taxon>Rhizophoraceae</taxon>
        <taxon>Rhizophora</taxon>
    </lineage>
</organism>
<evidence type="ECO:0000313" key="1">
    <source>
        <dbReference type="EMBL" id="MBX39186.1"/>
    </source>
</evidence>
<accession>A0A2P2N9S3</accession>
<dbReference type="AlphaFoldDB" id="A0A2P2N9S3"/>
<dbReference type="EMBL" id="GGEC01058702">
    <property type="protein sequence ID" value="MBX39186.1"/>
    <property type="molecule type" value="Transcribed_RNA"/>
</dbReference>
<name>A0A2P2N9S3_RHIMU</name>
<proteinExistence type="predicted"/>